<dbReference type="PANTHER" id="PTHR47642:SF8">
    <property type="entry name" value="ATP-DEPENDENT DNA HELICASE"/>
    <property type="match status" value="1"/>
</dbReference>
<sequence>MFELYEIMRQKEDKKFAEALNRLRTGDHTEEDIQLFQTSEVVKAPLTVQHLFMSNTSVDKFNAVVHQNLTTEKKHYTAKDSVKGDVVQSVKQYLLEKAKHLPISETQGLPFDLRLAIKERVELTVNIEVIDHLANGSGGTVQALSDNIIWIPFNDKNAGKITRNNFKSRFPNEVLRDWTPVFRTVRMFRIMKKEGTEIERFQFPLRPSSAKTVHKAQGDTLEEVAIDLTGSRAFPHIHYVSLSRAKSLQGLKIVQLNETKISVSPDVQEEMKRLRQVTFLVTEYDKPMGSINTVVGDNEGSVVIGGHLPNLKGRGESLSLEYSHGTKKSSAFNVTFLKPLHNKSKASWNASVFQGLADFPSSGYKELNRGAILNFDSNSVPLVRHTVSWEGVWRNLRCINRSTAFAVREHSGHSLKSSLKHALVADTRDSNVFPTEGVLFRVIQEYAGFAGGNIGFLKHDAEFQLNIPLFADAMENDTKSYRFQTSSHMRAFHDTKFQGYELLEQSVTYQ</sequence>
<comment type="caution">
    <text evidence="4">The sequence shown here is derived from an EMBL/GenBank/DDBJ whole genome shotgun (WGS) entry which is preliminary data.</text>
</comment>
<dbReference type="Gene3D" id="2.40.160.50">
    <property type="entry name" value="membrane protein fhac: a member of the omp85/tpsb transporter family"/>
    <property type="match status" value="1"/>
</dbReference>
<feature type="domain" description="Bacterial surface antigen (D15)" evidence="3">
    <location>
        <begin position="310"/>
        <end position="472"/>
    </location>
</feature>
<dbReference type="InterPro" id="IPR027417">
    <property type="entry name" value="P-loop_NTPase"/>
</dbReference>
<proteinExistence type="predicted"/>
<dbReference type="Pfam" id="PF01103">
    <property type="entry name" value="Omp85"/>
    <property type="match status" value="1"/>
</dbReference>
<dbReference type="PANTHER" id="PTHR47642">
    <property type="entry name" value="ATP-DEPENDENT DNA HELICASE"/>
    <property type="match status" value="1"/>
</dbReference>
<name>A0AA88HM61_ARTSF</name>
<dbReference type="Proteomes" id="UP001187531">
    <property type="component" value="Unassembled WGS sequence"/>
</dbReference>
<reference evidence="4" key="1">
    <citation type="submission" date="2023-07" db="EMBL/GenBank/DDBJ databases">
        <title>Chromosome-level genome assembly of Artemia franciscana.</title>
        <authorList>
            <person name="Jo E."/>
        </authorList>
    </citation>
    <scope>NUCLEOTIDE SEQUENCE</scope>
    <source>
        <tissue evidence="4">Whole body</tissue>
    </source>
</reference>
<organism evidence="4 5">
    <name type="scientific">Artemia franciscana</name>
    <name type="common">Brine shrimp</name>
    <name type="synonym">Artemia sanfranciscana</name>
    <dbReference type="NCBI Taxonomy" id="6661"/>
    <lineage>
        <taxon>Eukaryota</taxon>
        <taxon>Metazoa</taxon>
        <taxon>Ecdysozoa</taxon>
        <taxon>Arthropoda</taxon>
        <taxon>Crustacea</taxon>
        <taxon>Branchiopoda</taxon>
        <taxon>Anostraca</taxon>
        <taxon>Artemiidae</taxon>
        <taxon>Artemia</taxon>
    </lineage>
</organism>
<gene>
    <name evidence="4" type="ORF">QYM36_010901</name>
</gene>
<evidence type="ECO:0000313" key="4">
    <source>
        <dbReference type="EMBL" id="KAK2712025.1"/>
    </source>
</evidence>
<dbReference type="SUPFAM" id="SSF52540">
    <property type="entry name" value="P-loop containing nucleoside triphosphate hydrolases"/>
    <property type="match status" value="1"/>
</dbReference>
<dbReference type="CDD" id="cd18809">
    <property type="entry name" value="SF1_C_RecD"/>
    <property type="match status" value="1"/>
</dbReference>
<keyword evidence="5" id="KW-1185">Reference proteome</keyword>
<dbReference type="AlphaFoldDB" id="A0AA88HM61"/>
<evidence type="ECO:0000256" key="1">
    <source>
        <dbReference type="ARBA" id="ARBA00004370"/>
    </source>
</evidence>
<dbReference type="InterPro" id="IPR051055">
    <property type="entry name" value="PIF1_helicase"/>
</dbReference>
<dbReference type="EMBL" id="JAVRJZ010000015">
    <property type="protein sequence ID" value="KAK2712025.1"/>
    <property type="molecule type" value="Genomic_DNA"/>
</dbReference>
<evidence type="ECO:0000259" key="3">
    <source>
        <dbReference type="Pfam" id="PF01103"/>
    </source>
</evidence>
<evidence type="ECO:0000313" key="5">
    <source>
        <dbReference type="Proteomes" id="UP001187531"/>
    </source>
</evidence>
<dbReference type="InterPro" id="IPR000184">
    <property type="entry name" value="Bac_surfAg_D15"/>
</dbReference>
<accession>A0AA88HM61</accession>
<protein>
    <recommendedName>
        <fullName evidence="3">Bacterial surface antigen (D15) domain-containing protein</fullName>
    </recommendedName>
</protein>
<evidence type="ECO:0000256" key="2">
    <source>
        <dbReference type="ARBA" id="ARBA00023136"/>
    </source>
</evidence>
<dbReference type="GO" id="GO:0019867">
    <property type="term" value="C:outer membrane"/>
    <property type="evidence" value="ECO:0007669"/>
    <property type="project" value="InterPro"/>
</dbReference>
<keyword evidence="2" id="KW-0472">Membrane</keyword>
<dbReference type="Gene3D" id="3.40.50.300">
    <property type="entry name" value="P-loop containing nucleotide triphosphate hydrolases"/>
    <property type="match status" value="1"/>
</dbReference>
<comment type="subcellular location">
    <subcellularLocation>
        <location evidence="1">Membrane</location>
    </subcellularLocation>
</comment>